<dbReference type="PANTHER" id="PTHR43861:SF1">
    <property type="entry name" value="TRANS-ACONITATE 2-METHYLTRANSFERASE"/>
    <property type="match status" value="1"/>
</dbReference>
<dbReference type="EMBL" id="VBPA01000007">
    <property type="protein sequence ID" value="TMQ73385.1"/>
    <property type="molecule type" value="Genomic_DNA"/>
</dbReference>
<organism evidence="4 5">
    <name type="scientific">Eiseniibacteriota bacterium</name>
    <dbReference type="NCBI Taxonomy" id="2212470"/>
    <lineage>
        <taxon>Bacteria</taxon>
        <taxon>Candidatus Eiseniibacteriota</taxon>
    </lineage>
</organism>
<dbReference type="InterPro" id="IPR041698">
    <property type="entry name" value="Methyltransf_25"/>
</dbReference>
<dbReference type="GO" id="GO:0032259">
    <property type="term" value="P:methylation"/>
    <property type="evidence" value="ECO:0007669"/>
    <property type="project" value="UniProtKB-KW"/>
</dbReference>
<proteinExistence type="predicted"/>
<dbReference type="Pfam" id="PF13649">
    <property type="entry name" value="Methyltransf_25"/>
    <property type="match status" value="1"/>
</dbReference>
<keyword evidence="1 4" id="KW-0489">Methyltransferase</keyword>
<dbReference type="PANTHER" id="PTHR43861">
    <property type="entry name" value="TRANS-ACONITATE 2-METHYLTRANSFERASE-RELATED"/>
    <property type="match status" value="1"/>
</dbReference>
<protein>
    <submittedName>
        <fullName evidence="4">Class I SAM-dependent methyltransferase</fullName>
    </submittedName>
</protein>
<evidence type="ECO:0000313" key="5">
    <source>
        <dbReference type="Proteomes" id="UP000319836"/>
    </source>
</evidence>
<dbReference type="Gene3D" id="2.20.130.10">
    <property type="entry name" value="CAC2371-like domains"/>
    <property type="match status" value="1"/>
</dbReference>
<reference evidence="4 5" key="1">
    <citation type="journal article" date="2019" name="Nat. Microbiol.">
        <title>Mediterranean grassland soil C-N compound turnover is dependent on rainfall and depth, and is mediated by genomically divergent microorganisms.</title>
        <authorList>
            <person name="Diamond S."/>
            <person name="Andeer P.F."/>
            <person name="Li Z."/>
            <person name="Crits-Christoph A."/>
            <person name="Burstein D."/>
            <person name="Anantharaman K."/>
            <person name="Lane K.R."/>
            <person name="Thomas B.C."/>
            <person name="Pan C."/>
            <person name="Northen T.R."/>
            <person name="Banfield J.F."/>
        </authorList>
    </citation>
    <scope>NUCLEOTIDE SEQUENCE [LARGE SCALE GENOMIC DNA]</scope>
    <source>
        <strain evidence="4">WS_10</strain>
    </source>
</reference>
<accession>A0A538UBV3</accession>
<feature type="non-terminal residue" evidence="4">
    <location>
        <position position="1"/>
    </location>
</feature>
<dbReference type="Gene3D" id="3.40.50.150">
    <property type="entry name" value="Vaccinia Virus protein VP39"/>
    <property type="match status" value="1"/>
</dbReference>
<gene>
    <name evidence="4" type="ORF">E6K80_00290</name>
</gene>
<comment type="caution">
    <text evidence="4">The sequence shown here is derived from an EMBL/GenBank/DDBJ whole genome shotgun (WGS) entry which is preliminary data.</text>
</comment>
<evidence type="ECO:0000313" key="4">
    <source>
        <dbReference type="EMBL" id="TMQ73385.1"/>
    </source>
</evidence>
<sequence length="217" mass="24622">GGPMLEIGCGTGRVLLPTLERGADIQGLDLEPAMLERLRAKAAAKGLAPRVYAGDMRDFTLPRRYRLVTIPFRAFLHMESTEDQIRALRCIREHLEPGGLLALNVFYPSQETMSRDHGVRKLAMEVDGDGRPVQVWDVSRYDRARQVVSVERQVIATNSDASRSTIEYGFTLRWIYRFEMDLLLRAAGFAIRDILGGFDRRPLTKDTDEMVVLARRD</sequence>
<feature type="domain" description="Methyltransferase" evidence="3">
    <location>
        <begin position="5"/>
        <end position="99"/>
    </location>
</feature>
<dbReference type="Proteomes" id="UP000319836">
    <property type="component" value="Unassembled WGS sequence"/>
</dbReference>
<evidence type="ECO:0000256" key="1">
    <source>
        <dbReference type="ARBA" id="ARBA00022603"/>
    </source>
</evidence>
<dbReference type="AlphaFoldDB" id="A0A538UBV3"/>
<dbReference type="SUPFAM" id="SSF53335">
    <property type="entry name" value="S-adenosyl-L-methionine-dependent methyltransferases"/>
    <property type="match status" value="1"/>
</dbReference>
<evidence type="ECO:0000259" key="3">
    <source>
        <dbReference type="Pfam" id="PF13649"/>
    </source>
</evidence>
<evidence type="ECO:0000256" key="2">
    <source>
        <dbReference type="ARBA" id="ARBA00022679"/>
    </source>
</evidence>
<dbReference type="InterPro" id="IPR029063">
    <property type="entry name" value="SAM-dependent_MTases_sf"/>
</dbReference>
<name>A0A538UBV3_UNCEI</name>
<dbReference type="GO" id="GO:0008168">
    <property type="term" value="F:methyltransferase activity"/>
    <property type="evidence" value="ECO:0007669"/>
    <property type="project" value="UniProtKB-KW"/>
</dbReference>
<dbReference type="CDD" id="cd02440">
    <property type="entry name" value="AdoMet_MTases"/>
    <property type="match status" value="1"/>
</dbReference>
<keyword evidence="2 4" id="KW-0808">Transferase</keyword>